<comment type="caution">
    <text evidence="2">The sequence shown here is derived from an EMBL/GenBank/DDBJ whole genome shotgun (WGS) entry which is preliminary data.</text>
</comment>
<reference evidence="2 3" key="1">
    <citation type="submission" date="2024-02" db="EMBL/GenBank/DDBJ databases">
        <authorList>
            <person name="Vignale AGUSTIN F."/>
            <person name="Sosa J E."/>
            <person name="Modenutti C."/>
        </authorList>
    </citation>
    <scope>NUCLEOTIDE SEQUENCE [LARGE SCALE GENOMIC DNA]</scope>
</reference>
<evidence type="ECO:0000256" key="1">
    <source>
        <dbReference type="SAM" id="MobiDB-lite"/>
    </source>
</evidence>
<sequence>MCPSDQCTIKLLQLSLFNISPENHRCCGLSLTSWSDKDFVPHILRFLKICCHLASGPLPRTSINISILSEQVHIAGVGDYSLVGITGLADPCPLPSAAKKKGLRDKEKLFYAPMSGLGDLLYDKDAVYININDHLVQFSKADDDNSGVTRKGKDRDVGEVLVKSLQNTKYSIDEKLEKSFITFFSKKPDILSEASTDVKYAHEPFDQTKGVEPVDEHQLEQAFKTDGSGEESDSEDLDSLGSPDDDQTFGKDLDIRAVVNDPDENNCDASEQQHSSKINLTEHVDFCEGRMRRKAVFGNDIDLDDLKQNQFLMSKAAIKKQEEINGTKKGGVYHVHSRSNAKAKESDLEVAGVILLELRIPIGFIHNNLMCAFGWTAHWLGRLV</sequence>
<dbReference type="EMBL" id="CAUOFW020002824">
    <property type="protein sequence ID" value="CAK9156228.1"/>
    <property type="molecule type" value="Genomic_DNA"/>
</dbReference>
<dbReference type="Proteomes" id="UP001642360">
    <property type="component" value="Unassembled WGS sequence"/>
</dbReference>
<evidence type="ECO:0000313" key="2">
    <source>
        <dbReference type="EMBL" id="CAK9156228.1"/>
    </source>
</evidence>
<dbReference type="InterPro" id="IPR039761">
    <property type="entry name" value="Bms1/Tsr1"/>
</dbReference>
<accession>A0ABC8SGC3</accession>
<feature type="region of interest" description="Disordered" evidence="1">
    <location>
        <begin position="223"/>
        <end position="250"/>
    </location>
</feature>
<dbReference type="PANTHER" id="PTHR12858:SF2">
    <property type="entry name" value="RIBOSOME BIOGENESIS PROTEIN BMS1 HOMOLOG"/>
    <property type="match status" value="1"/>
</dbReference>
<gene>
    <name evidence="2" type="ORF">ILEXP_LOCUS24659</name>
</gene>
<feature type="compositionally biased region" description="Acidic residues" evidence="1">
    <location>
        <begin position="228"/>
        <end position="247"/>
    </location>
</feature>
<dbReference type="PANTHER" id="PTHR12858">
    <property type="entry name" value="RIBOSOME BIOGENESIS PROTEIN"/>
    <property type="match status" value="1"/>
</dbReference>
<evidence type="ECO:0000313" key="3">
    <source>
        <dbReference type="Proteomes" id="UP001642360"/>
    </source>
</evidence>
<dbReference type="AlphaFoldDB" id="A0ABC8SGC3"/>
<protein>
    <submittedName>
        <fullName evidence="2">Uncharacterized protein</fullName>
    </submittedName>
</protein>
<name>A0ABC8SGC3_9AQUA</name>
<keyword evidence="3" id="KW-1185">Reference proteome</keyword>
<proteinExistence type="predicted"/>
<organism evidence="2 3">
    <name type="scientific">Ilex paraguariensis</name>
    <name type="common">yerba mate</name>
    <dbReference type="NCBI Taxonomy" id="185542"/>
    <lineage>
        <taxon>Eukaryota</taxon>
        <taxon>Viridiplantae</taxon>
        <taxon>Streptophyta</taxon>
        <taxon>Embryophyta</taxon>
        <taxon>Tracheophyta</taxon>
        <taxon>Spermatophyta</taxon>
        <taxon>Magnoliopsida</taxon>
        <taxon>eudicotyledons</taxon>
        <taxon>Gunneridae</taxon>
        <taxon>Pentapetalae</taxon>
        <taxon>asterids</taxon>
        <taxon>campanulids</taxon>
        <taxon>Aquifoliales</taxon>
        <taxon>Aquifoliaceae</taxon>
        <taxon>Ilex</taxon>
    </lineage>
</organism>